<sequence length="96" mass="10872">MSFLKSLFGRRAASEEAKAPDPAHALEYKGFVIRATPFKNEGQFQTAGSIEKEIDGVRQEHKFLRADRHASFEDAVTFSLSKGRQIIDEQGDRVFR</sequence>
<dbReference type="EMBL" id="CP039690">
    <property type="protein sequence ID" value="QCI69023.1"/>
    <property type="molecule type" value="Genomic_DNA"/>
</dbReference>
<feature type="compositionally biased region" description="Basic and acidic residues" evidence="1">
    <location>
        <begin position="12"/>
        <end position="21"/>
    </location>
</feature>
<dbReference type="KEGG" id="pstg:E8M01_03555"/>
<gene>
    <name evidence="2" type="ORF">E8M01_03555</name>
</gene>
<evidence type="ECO:0000313" key="2">
    <source>
        <dbReference type="EMBL" id="QCI69023.1"/>
    </source>
</evidence>
<evidence type="ECO:0000313" key="3">
    <source>
        <dbReference type="Proteomes" id="UP000298781"/>
    </source>
</evidence>
<accession>A0A4D7BF11</accession>
<dbReference type="AlphaFoldDB" id="A0A4D7BF11"/>
<dbReference type="Pfam" id="PF10115">
    <property type="entry name" value="HlyU"/>
    <property type="match status" value="1"/>
</dbReference>
<dbReference type="OrthoDB" id="9800971at2"/>
<dbReference type="InterPro" id="IPR018772">
    <property type="entry name" value="Transcription_activator_HlyU"/>
</dbReference>
<evidence type="ECO:0008006" key="4">
    <source>
        <dbReference type="Google" id="ProtNLM"/>
    </source>
</evidence>
<keyword evidence="3" id="KW-1185">Reference proteome</keyword>
<name>A0A4D7BF11_9HYPH</name>
<reference evidence="2 3" key="1">
    <citation type="submission" date="2019-04" db="EMBL/GenBank/DDBJ databases">
        <title>Phreatobacter aquaticus sp. nov.</title>
        <authorList>
            <person name="Choi A."/>
        </authorList>
    </citation>
    <scope>NUCLEOTIDE SEQUENCE [LARGE SCALE GENOMIC DNA]</scope>
    <source>
        <strain evidence="2 3">KCTC 52518</strain>
    </source>
</reference>
<feature type="region of interest" description="Disordered" evidence="1">
    <location>
        <begin position="1"/>
        <end position="21"/>
    </location>
</feature>
<organism evidence="2 3">
    <name type="scientific">Phreatobacter stygius</name>
    <dbReference type="NCBI Taxonomy" id="1940610"/>
    <lineage>
        <taxon>Bacteria</taxon>
        <taxon>Pseudomonadati</taxon>
        <taxon>Pseudomonadota</taxon>
        <taxon>Alphaproteobacteria</taxon>
        <taxon>Hyphomicrobiales</taxon>
        <taxon>Phreatobacteraceae</taxon>
        <taxon>Phreatobacter</taxon>
    </lineage>
</organism>
<evidence type="ECO:0000256" key="1">
    <source>
        <dbReference type="SAM" id="MobiDB-lite"/>
    </source>
</evidence>
<dbReference type="Proteomes" id="UP000298781">
    <property type="component" value="Chromosome"/>
</dbReference>
<protein>
    <recommendedName>
        <fullName evidence="4">Transcriptional activator HlyU</fullName>
    </recommendedName>
</protein>
<proteinExistence type="predicted"/>